<reference evidence="1 2" key="1">
    <citation type="submission" date="2024-03" db="EMBL/GenBank/DDBJ databases">
        <title>Actinomycetospora sp. OC33-EN06, a novel actinomycete isolated from wild orchid (Aerides multiflora).</title>
        <authorList>
            <person name="Suriyachadkun C."/>
        </authorList>
    </citation>
    <scope>NUCLEOTIDE SEQUENCE [LARGE SCALE GENOMIC DNA]</scope>
    <source>
        <strain evidence="1 2">OC33-EN06</strain>
    </source>
</reference>
<dbReference type="RefSeq" id="WP_337714805.1">
    <property type="nucleotide sequence ID" value="NZ_JBBEGL010000004.1"/>
</dbReference>
<comment type="caution">
    <text evidence="1">The sequence shown here is derived from an EMBL/GenBank/DDBJ whole genome shotgun (WGS) entry which is preliminary data.</text>
</comment>
<evidence type="ECO:0000313" key="2">
    <source>
        <dbReference type="Proteomes" id="UP001370100"/>
    </source>
</evidence>
<dbReference type="InterPro" id="IPR036628">
    <property type="entry name" value="Clp_N_dom_sf"/>
</dbReference>
<dbReference type="Proteomes" id="UP001370100">
    <property type="component" value="Unassembled WGS sequence"/>
</dbReference>
<name>A0ABU8N8R2_9PSEU</name>
<organism evidence="1 2">
    <name type="scientific">Actinomycetospora aeridis</name>
    <dbReference type="NCBI Taxonomy" id="3129231"/>
    <lineage>
        <taxon>Bacteria</taxon>
        <taxon>Bacillati</taxon>
        <taxon>Actinomycetota</taxon>
        <taxon>Actinomycetes</taxon>
        <taxon>Pseudonocardiales</taxon>
        <taxon>Pseudonocardiaceae</taxon>
        <taxon>Actinomycetospora</taxon>
    </lineage>
</organism>
<sequence>MTITAPDVRLADGSADPTPGVRHLLVAVLHDDAEDASQVLHALDVDVEHLRTLARRELTGSRPA</sequence>
<evidence type="ECO:0000313" key="1">
    <source>
        <dbReference type="EMBL" id="MEJ2888344.1"/>
    </source>
</evidence>
<protein>
    <recommendedName>
        <fullName evidence="3">Clp R domain-containing protein</fullName>
    </recommendedName>
</protein>
<accession>A0ABU8N8R2</accession>
<gene>
    <name evidence="1" type="ORF">WCD41_17935</name>
</gene>
<evidence type="ECO:0008006" key="3">
    <source>
        <dbReference type="Google" id="ProtNLM"/>
    </source>
</evidence>
<dbReference type="Gene3D" id="1.10.1780.10">
    <property type="entry name" value="Clp, N-terminal domain"/>
    <property type="match status" value="1"/>
</dbReference>
<dbReference type="EMBL" id="JBBEGL010000004">
    <property type="protein sequence ID" value="MEJ2888344.1"/>
    <property type="molecule type" value="Genomic_DNA"/>
</dbReference>
<keyword evidence="2" id="KW-1185">Reference proteome</keyword>
<dbReference type="SUPFAM" id="SSF81923">
    <property type="entry name" value="Double Clp-N motif"/>
    <property type="match status" value="1"/>
</dbReference>
<proteinExistence type="predicted"/>